<evidence type="ECO:0000256" key="1">
    <source>
        <dbReference type="SAM" id="MobiDB-lite"/>
    </source>
</evidence>
<dbReference type="GeneID" id="90994743"/>
<protein>
    <submittedName>
        <fullName evidence="2">Uncharacterized protein</fullName>
    </submittedName>
</protein>
<name>A0A1M4S5K6_9FIRM</name>
<evidence type="ECO:0000313" key="2">
    <source>
        <dbReference type="EMBL" id="SHE27469.1"/>
    </source>
</evidence>
<dbReference type="Proteomes" id="UP000184114">
    <property type="component" value="Unassembled WGS sequence"/>
</dbReference>
<dbReference type="RefSeq" id="WP_072971458.1">
    <property type="nucleotide sequence ID" value="NZ_FQTY01000001.1"/>
</dbReference>
<organism evidence="2 3">
    <name type="scientific">Tissierella praeacuta DSM 18095</name>
    <dbReference type="NCBI Taxonomy" id="1123404"/>
    <lineage>
        <taxon>Bacteria</taxon>
        <taxon>Bacillati</taxon>
        <taxon>Bacillota</taxon>
        <taxon>Tissierellia</taxon>
        <taxon>Tissierellales</taxon>
        <taxon>Tissierellaceae</taxon>
        <taxon>Tissierella</taxon>
    </lineage>
</organism>
<evidence type="ECO:0000313" key="3">
    <source>
        <dbReference type="Proteomes" id="UP000184114"/>
    </source>
</evidence>
<proteinExistence type="predicted"/>
<feature type="region of interest" description="Disordered" evidence="1">
    <location>
        <begin position="194"/>
        <end position="215"/>
    </location>
</feature>
<accession>A0A1M4S5K6</accession>
<dbReference type="EMBL" id="FQTY01000001">
    <property type="protein sequence ID" value="SHE27469.1"/>
    <property type="molecule type" value="Genomic_DNA"/>
</dbReference>
<feature type="compositionally biased region" description="Basic and acidic residues" evidence="1">
    <location>
        <begin position="197"/>
        <end position="215"/>
    </location>
</feature>
<reference evidence="3" key="1">
    <citation type="submission" date="2016-11" db="EMBL/GenBank/DDBJ databases">
        <authorList>
            <person name="Varghese N."/>
            <person name="Submissions S."/>
        </authorList>
    </citation>
    <scope>NUCLEOTIDE SEQUENCE [LARGE SCALE GENOMIC DNA]</scope>
    <source>
        <strain evidence="3">DSM 18095</strain>
    </source>
</reference>
<sequence>MDNNILIFIVLLIAGKNQGNKLTGLNTLENFVNTMEIDTKYTLEKIRMAKKIGTYFPEQYIPLINKSILFTERIMKINELIEFMKNEEYQYIKEATIVDSNKDRLNKIIHVLQKEASRSETKNVGMIMDLIINMDTYKKMFSVLTSVINSQDGLNDPTQLMNILTPLMDGDDLKNKDKFKEMGKMMEIMKILNSPKQENKEENKKIEIIEKPSKE</sequence>
<dbReference type="AlphaFoldDB" id="A0A1M4S5K6"/>
<gene>
    <name evidence="2" type="ORF">SAMN02745784_00051</name>
</gene>
<keyword evidence="3" id="KW-1185">Reference proteome</keyword>